<feature type="domain" description="Glyoxalase/fosfomycin resistance/dioxygenase" evidence="1">
    <location>
        <begin position="17"/>
        <end position="90"/>
    </location>
</feature>
<sequence length="91" mass="10137">MVQNPPENMPRITPYLLYADVESALAWLSKAFGFCERLRIPGPDGKLTHAEMESGGSVIMMGCPGPGYRNPKQLGQVTQHTYIYVDDVDQH</sequence>
<evidence type="ECO:0000313" key="3">
    <source>
        <dbReference type="Proteomes" id="UP000019140"/>
    </source>
</evidence>
<dbReference type="InterPro" id="IPR004360">
    <property type="entry name" value="Glyas_Fos-R_dOase_dom"/>
</dbReference>
<feature type="non-terminal residue" evidence="2">
    <location>
        <position position="91"/>
    </location>
</feature>
<reference evidence="2 3" key="1">
    <citation type="journal article" date="2014" name="Nature">
        <title>An environmental bacterial taxon with a large and distinct metabolic repertoire.</title>
        <authorList>
            <person name="Wilson M.C."/>
            <person name="Mori T."/>
            <person name="Ruckert C."/>
            <person name="Uria A.R."/>
            <person name="Helf M.J."/>
            <person name="Takada K."/>
            <person name="Gernert C."/>
            <person name="Steffens U.A."/>
            <person name="Heycke N."/>
            <person name="Schmitt S."/>
            <person name="Rinke C."/>
            <person name="Helfrich E.J."/>
            <person name="Brachmann A.O."/>
            <person name="Gurgui C."/>
            <person name="Wakimoto T."/>
            <person name="Kracht M."/>
            <person name="Crusemann M."/>
            <person name="Hentschel U."/>
            <person name="Abe I."/>
            <person name="Matsunaga S."/>
            <person name="Kalinowski J."/>
            <person name="Takeyama H."/>
            <person name="Piel J."/>
        </authorList>
    </citation>
    <scope>NUCLEOTIDE SEQUENCE [LARGE SCALE GENOMIC DNA]</scope>
    <source>
        <strain evidence="3">TSY2</strain>
    </source>
</reference>
<dbReference type="Gene3D" id="3.30.720.120">
    <property type="match status" value="1"/>
</dbReference>
<dbReference type="HOGENOM" id="CLU_2431968_0_0_7"/>
<comment type="caution">
    <text evidence="2">The sequence shown here is derived from an EMBL/GenBank/DDBJ whole genome shotgun (WGS) entry which is preliminary data.</text>
</comment>
<dbReference type="Proteomes" id="UP000019140">
    <property type="component" value="Unassembled WGS sequence"/>
</dbReference>
<evidence type="ECO:0000259" key="1">
    <source>
        <dbReference type="Pfam" id="PF00903"/>
    </source>
</evidence>
<dbReference type="Pfam" id="PF00903">
    <property type="entry name" value="Glyoxalase"/>
    <property type="match status" value="1"/>
</dbReference>
<dbReference type="InterPro" id="IPR029068">
    <property type="entry name" value="Glyas_Bleomycin-R_OHBP_Dase"/>
</dbReference>
<dbReference type="SUPFAM" id="SSF54593">
    <property type="entry name" value="Glyoxalase/Bleomycin resistance protein/Dihydroxybiphenyl dioxygenase"/>
    <property type="match status" value="1"/>
</dbReference>
<keyword evidence="3" id="KW-1185">Reference proteome</keyword>
<name>W4M1J6_9BACT</name>
<gene>
    <name evidence="2" type="ORF">ETSY2_32535</name>
</gene>
<proteinExistence type="predicted"/>
<dbReference type="EMBL" id="AZHX01001387">
    <property type="protein sequence ID" value="ETX03796.1"/>
    <property type="molecule type" value="Genomic_DNA"/>
</dbReference>
<dbReference type="AlphaFoldDB" id="W4M1J6"/>
<evidence type="ECO:0000313" key="2">
    <source>
        <dbReference type="EMBL" id="ETX03796.1"/>
    </source>
</evidence>
<organism evidence="2 3">
    <name type="scientific">Candidatus Entotheonella gemina</name>
    <dbReference type="NCBI Taxonomy" id="1429439"/>
    <lineage>
        <taxon>Bacteria</taxon>
        <taxon>Pseudomonadati</taxon>
        <taxon>Nitrospinota/Tectimicrobiota group</taxon>
        <taxon>Candidatus Tectimicrobiota</taxon>
        <taxon>Candidatus Entotheonellia</taxon>
        <taxon>Candidatus Entotheonellales</taxon>
        <taxon>Candidatus Entotheonellaceae</taxon>
        <taxon>Candidatus Entotheonella</taxon>
    </lineage>
</organism>
<protein>
    <recommendedName>
        <fullName evidence="1">Glyoxalase/fosfomycin resistance/dioxygenase domain-containing protein</fullName>
    </recommendedName>
</protein>
<accession>W4M1J6</accession>